<dbReference type="PANTHER" id="PTHR34406:SF1">
    <property type="entry name" value="PROTEIN YCEI"/>
    <property type="match status" value="1"/>
</dbReference>
<dbReference type="OrthoDB" id="951410at2"/>
<dbReference type="InterPro" id="IPR007372">
    <property type="entry name" value="Lipid/polyisoprenoid-bd_YceI"/>
</dbReference>
<dbReference type="PANTHER" id="PTHR34406">
    <property type="entry name" value="PROTEIN YCEI"/>
    <property type="match status" value="1"/>
</dbReference>
<evidence type="ECO:0000313" key="2">
    <source>
        <dbReference type="EMBL" id="BAV95056.1"/>
    </source>
</evidence>
<dbReference type="AlphaFoldDB" id="A0A1J1EC19"/>
<gene>
    <name evidence="2" type="ORF">JBKA6_1043</name>
</gene>
<protein>
    <submittedName>
        <fullName evidence="2">Lipid-binding protein</fullName>
    </submittedName>
</protein>
<keyword evidence="3" id="KW-1185">Reference proteome</keyword>
<dbReference type="Gene3D" id="2.40.128.110">
    <property type="entry name" value="Lipid/polyisoprenoid-binding, YceI-like"/>
    <property type="match status" value="1"/>
</dbReference>
<evidence type="ECO:0000313" key="3">
    <source>
        <dbReference type="Proteomes" id="UP000243197"/>
    </source>
</evidence>
<evidence type="ECO:0000259" key="1">
    <source>
        <dbReference type="SMART" id="SM00867"/>
    </source>
</evidence>
<reference evidence="2 3" key="1">
    <citation type="submission" date="2014-03" db="EMBL/GenBank/DDBJ databases">
        <title>complete genome sequence of Flavobacteriaceae bacterium JBKA-6.</title>
        <authorList>
            <person name="Takano T."/>
            <person name="Nakamura Y."/>
            <person name="Takuma S."/>
            <person name="Yasuike M."/>
            <person name="Matsuyama T."/>
            <person name="Sakai T."/>
            <person name="Fujiwara A."/>
            <person name="Kimoto K."/>
            <person name="Fukuda Y."/>
            <person name="Kondo H."/>
            <person name="Hirono I."/>
            <person name="Nakayasu C."/>
        </authorList>
    </citation>
    <scope>NUCLEOTIDE SEQUENCE [LARGE SCALE GENOMIC DNA]</scope>
    <source>
        <strain evidence="2 3">JBKA-6</strain>
    </source>
</reference>
<sequence length="218" mass="24143">MKKILLFLVIVLGALAGYMYFFKGSCHVKDSKTVAESSAAEDVILISDGIKNVNIDDTELEWQGKKVLIDSYHQGSIKLKSGTLNFSGGELKMGEFAVDMSTIEVTDIEDEESRSKLKGHLESEDFFAVGQFPLSNFRSKEVVLKSKNLYLVSGDMTIRGITKPYDFELSISDSNTAIAELAIDRTEFSVNYNSESLLGQIGDKVISNTITLNIKLKF</sequence>
<dbReference type="KEGG" id="ise:JBKA6_1043"/>
<dbReference type="SMART" id="SM00867">
    <property type="entry name" value="YceI"/>
    <property type="match status" value="1"/>
</dbReference>
<dbReference type="InterPro" id="IPR036761">
    <property type="entry name" value="TTHA0802/YceI-like_sf"/>
</dbReference>
<feature type="domain" description="Lipid/polyisoprenoid-binding YceI-like" evidence="1">
    <location>
        <begin position="52"/>
        <end position="217"/>
    </location>
</feature>
<dbReference type="Pfam" id="PF04264">
    <property type="entry name" value="YceI"/>
    <property type="match status" value="1"/>
</dbReference>
<accession>A0A1J1EC19</accession>
<name>A0A1J1EC19_9FLAO</name>
<organism evidence="2 3">
    <name type="scientific">Ichthyobacterium seriolicida</name>
    <dbReference type="NCBI Taxonomy" id="242600"/>
    <lineage>
        <taxon>Bacteria</taxon>
        <taxon>Pseudomonadati</taxon>
        <taxon>Bacteroidota</taxon>
        <taxon>Flavobacteriia</taxon>
        <taxon>Flavobacteriales</taxon>
        <taxon>Ichthyobacteriaceae</taxon>
        <taxon>Ichthyobacterium</taxon>
    </lineage>
</organism>
<dbReference type="RefSeq" id="WP_096686546.1">
    <property type="nucleotide sequence ID" value="NZ_AP014564.1"/>
</dbReference>
<proteinExistence type="predicted"/>
<dbReference type="EMBL" id="AP014564">
    <property type="protein sequence ID" value="BAV95056.1"/>
    <property type="molecule type" value="Genomic_DNA"/>
</dbReference>
<dbReference type="Proteomes" id="UP000243197">
    <property type="component" value="Chromosome"/>
</dbReference>
<dbReference type="SUPFAM" id="SSF101874">
    <property type="entry name" value="YceI-like"/>
    <property type="match status" value="1"/>
</dbReference>